<evidence type="ECO:0000256" key="8">
    <source>
        <dbReference type="ARBA" id="ARBA00023136"/>
    </source>
</evidence>
<accession>A0A2I1HA29</accession>
<dbReference type="Proteomes" id="UP000234323">
    <property type="component" value="Unassembled WGS sequence"/>
</dbReference>
<keyword evidence="6" id="KW-0915">Sodium</keyword>
<evidence type="ECO:0000256" key="6">
    <source>
        <dbReference type="ARBA" id="ARBA00023053"/>
    </source>
</evidence>
<dbReference type="InterPro" id="IPR001873">
    <property type="entry name" value="ENaC"/>
</dbReference>
<keyword evidence="7" id="KW-0406">Ion transport</keyword>
<dbReference type="VEuPathDB" id="FungiDB:RhiirA1_445468"/>
<reference evidence="13 14" key="1">
    <citation type="submission" date="2015-10" db="EMBL/GenBank/DDBJ databases">
        <title>Genome analyses suggest a sexual origin of heterokaryosis in a supposedly ancient asexual fungus.</title>
        <authorList>
            <person name="Ropars J."/>
            <person name="Sedzielewska K."/>
            <person name="Noel J."/>
            <person name="Charron P."/>
            <person name="Farinelli L."/>
            <person name="Marton T."/>
            <person name="Kruger M."/>
            <person name="Pelin A."/>
            <person name="Brachmann A."/>
            <person name="Corradi N."/>
        </authorList>
    </citation>
    <scope>NUCLEOTIDE SEQUENCE [LARGE SCALE GENOMIC DNA]</scope>
    <source>
        <strain evidence="13 14">A4</strain>
    </source>
</reference>
<comment type="subcellular location">
    <subcellularLocation>
        <location evidence="1">Membrane</location>
        <topology evidence="1">Multi-pass membrane protein</topology>
    </subcellularLocation>
</comment>
<proteinExistence type="predicted"/>
<keyword evidence="3" id="KW-0894">Sodium channel</keyword>
<dbReference type="VEuPathDB" id="FungiDB:RhiirFUN_011442"/>
<dbReference type="EMBL" id="LLXI01001939">
    <property type="protein sequence ID" value="PKY55715.1"/>
    <property type="molecule type" value="Genomic_DNA"/>
</dbReference>
<protein>
    <submittedName>
        <fullName evidence="13">Uncharacterized protein</fullName>
    </submittedName>
</protein>
<keyword evidence="11" id="KW-0175">Coiled coil</keyword>
<comment type="caution">
    <text evidence="13">The sequence shown here is derived from an EMBL/GenBank/DDBJ whole genome shotgun (WGS) entry which is preliminary data.</text>
</comment>
<feature type="transmembrane region" description="Helical" evidence="12">
    <location>
        <begin position="59"/>
        <end position="81"/>
    </location>
</feature>
<organism evidence="13 14">
    <name type="scientific">Rhizophagus irregularis</name>
    <dbReference type="NCBI Taxonomy" id="588596"/>
    <lineage>
        <taxon>Eukaryota</taxon>
        <taxon>Fungi</taxon>
        <taxon>Fungi incertae sedis</taxon>
        <taxon>Mucoromycota</taxon>
        <taxon>Glomeromycotina</taxon>
        <taxon>Glomeromycetes</taxon>
        <taxon>Glomerales</taxon>
        <taxon>Glomeraceae</taxon>
        <taxon>Rhizophagus</taxon>
    </lineage>
</organism>
<evidence type="ECO:0000256" key="3">
    <source>
        <dbReference type="ARBA" id="ARBA00022461"/>
    </source>
</evidence>
<feature type="coiled-coil region" evidence="11">
    <location>
        <begin position="323"/>
        <end position="350"/>
    </location>
</feature>
<evidence type="ECO:0000256" key="12">
    <source>
        <dbReference type="SAM" id="Phobius"/>
    </source>
</evidence>
<dbReference type="PRINTS" id="PR01078">
    <property type="entry name" value="AMINACHANNEL"/>
</dbReference>
<dbReference type="GO" id="GO:0016020">
    <property type="term" value="C:membrane"/>
    <property type="evidence" value="ECO:0007669"/>
    <property type="project" value="UniProtKB-SubCell"/>
</dbReference>
<evidence type="ECO:0000256" key="10">
    <source>
        <dbReference type="ARBA" id="ARBA00023303"/>
    </source>
</evidence>
<gene>
    <name evidence="13" type="ORF">RhiirA4_505118</name>
</gene>
<keyword evidence="5 12" id="KW-1133">Transmembrane helix</keyword>
<evidence type="ECO:0000256" key="9">
    <source>
        <dbReference type="ARBA" id="ARBA00023201"/>
    </source>
</evidence>
<dbReference type="GO" id="GO:0005272">
    <property type="term" value="F:sodium channel activity"/>
    <property type="evidence" value="ECO:0007669"/>
    <property type="project" value="UniProtKB-KW"/>
</dbReference>
<dbReference type="AlphaFoldDB" id="A0A2I1HA29"/>
<keyword evidence="9" id="KW-0739">Sodium transport</keyword>
<evidence type="ECO:0000313" key="14">
    <source>
        <dbReference type="Proteomes" id="UP000234323"/>
    </source>
</evidence>
<feature type="transmembrane region" description="Helical" evidence="12">
    <location>
        <begin position="12"/>
        <end position="39"/>
    </location>
</feature>
<evidence type="ECO:0000313" key="13">
    <source>
        <dbReference type="EMBL" id="PKY55715.1"/>
    </source>
</evidence>
<evidence type="ECO:0000256" key="1">
    <source>
        <dbReference type="ARBA" id="ARBA00004141"/>
    </source>
</evidence>
<dbReference type="VEuPathDB" id="FungiDB:FUN_006360"/>
<evidence type="ECO:0000256" key="11">
    <source>
        <dbReference type="SAM" id="Coils"/>
    </source>
</evidence>
<evidence type="ECO:0000256" key="7">
    <source>
        <dbReference type="ARBA" id="ARBA00023065"/>
    </source>
</evidence>
<keyword evidence="4 12" id="KW-0812">Transmembrane</keyword>
<sequence length="395" mass="44889">MDYKLYETLNRLPGIFAIAATMFFGIIIIVIFIVRIFQFPHLRQKYWQHDNTQSIPTRILKTIIFLLLAAGLIGVISYNVYKMKNDPPKFLVAVERSKEPPSILICQSDDITFNTVRYYNSFNSFVNYPKQNFDLSGDFKLFQRESDGNCTFFNSTMTMDNPGGFYLLGFRKVLLELFNGMSGSASIISVYIGDTNNEMNWNLPMPQGNKFSDVGFLLASSSGIFQYTETWHKALNGINYRGFQITSIGNFLFDLVSVDDNPMQSSTWIGLIAPTNVIAQVENPSLTLADLLSNVGGYLSIWAIFGFLFGVKKANPFGFVSDFIFINQDKAKLRKELDKMKNDRSSKLSNLEKGEEDNAIETNSLSNQSIELRNLLAKYYVDMDFYEHAVKTPDV</sequence>
<evidence type="ECO:0000256" key="4">
    <source>
        <dbReference type="ARBA" id="ARBA00022692"/>
    </source>
</evidence>
<keyword evidence="14" id="KW-1185">Reference proteome</keyword>
<evidence type="ECO:0000256" key="2">
    <source>
        <dbReference type="ARBA" id="ARBA00022448"/>
    </source>
</evidence>
<keyword evidence="2" id="KW-0813">Transport</keyword>
<evidence type="ECO:0000256" key="5">
    <source>
        <dbReference type="ARBA" id="ARBA00022989"/>
    </source>
</evidence>
<keyword evidence="8 12" id="KW-0472">Membrane</keyword>
<keyword evidence="10" id="KW-0407">Ion channel</keyword>
<name>A0A2I1HA29_9GLOM</name>